<feature type="region of interest" description="Disordered" evidence="2">
    <location>
        <begin position="515"/>
        <end position="775"/>
    </location>
</feature>
<sequence>MVTMESEWDQCELPGYDQYEEQCGTKTVPLTLCNPGYKRVWWCVQGADGLPEGFDPSHDMCDNCLPNTFQKMYNKCRVCHPCSVCDEGETVEKACEMDSDTICTPLNPEPTTRSLPPPFKEATTSSKEAAYSLEPSTAASLTDDSTPTTDQTDLPGESPEVLPISTPYASNKWLYVCLAIIVALAVMLMFALIGWWKEYLARKKLQDNQENIPLDVMMRNGNARYEGDGDRGHEEIDPLLGDERQNEGAGAVQNPVDRDAVQASGDAAVDDTTDHGFAEGSPDDAADDGAIGESCSASDIATNDTDGGLSDGAQGSAADVREAAEHPLVVDRTTDNGFAEGSPDDAADIDAIGRSDSASDTATDDIDGGSSDGAHGSSSDSAHGSSSDGAHGSAADVTEAAEHSLDQHTKEEATGGKDAGIDGADVGASSRGGLDFNIPAVNPVGVGDGASGALPDDLSSMKGTSTVKDIIASGDSHTDGADGGGVATHSGLDIEDIADKSTMDINDGAKRVTGGYHATPNAAPDELATNTSSDENSCTDGTCTNKSNNASVPPSGFAPDLQLDGASGHSSGHTSGHPSSASGDPSGAASGHSLGGASGLPSGGASGLPSGGASGHPSASASGHPSGDASGHPSTIASGHPSGDASGHPSGSASGHPSASASGHPSGSASGHPSGSASGHPSGGASGPPSGGASGHPSGGASGHPSGGASGHPSGSASGHPSGSASGHPSGSASGHPSGSASGHPSGSASSLPSGAGDDDRRTNTTPEQVRPVTKADDVVTTKFLQHVAQELPHVQIKIICRMLGLQERDISNVEALTLKEEQGFEFLKTLLGAVGKDLTYRSLIQAMNKSKNKHYADHLIRDFHIPEEL</sequence>
<feature type="compositionally biased region" description="Gly residues" evidence="2">
    <location>
        <begin position="593"/>
        <end position="614"/>
    </location>
</feature>
<feature type="disulfide bond" evidence="1">
    <location>
        <begin position="82"/>
        <end position="95"/>
    </location>
</feature>
<dbReference type="Proteomes" id="UP000007110">
    <property type="component" value="Unassembled WGS sequence"/>
</dbReference>
<feature type="compositionally biased region" description="Polar residues" evidence="2">
    <location>
        <begin position="295"/>
        <end position="305"/>
    </location>
</feature>
<evidence type="ECO:0000259" key="4">
    <source>
        <dbReference type="PROSITE" id="PS50050"/>
    </source>
</evidence>
<reference evidence="6" key="1">
    <citation type="submission" date="2015-02" db="EMBL/GenBank/DDBJ databases">
        <title>Genome sequencing for Strongylocentrotus purpuratus.</title>
        <authorList>
            <person name="Murali S."/>
            <person name="Liu Y."/>
            <person name="Vee V."/>
            <person name="English A."/>
            <person name="Wang M."/>
            <person name="Skinner E."/>
            <person name="Han Y."/>
            <person name="Muzny D.M."/>
            <person name="Worley K.C."/>
            <person name="Gibbs R.A."/>
        </authorList>
    </citation>
    <scope>NUCLEOTIDE SEQUENCE</scope>
</reference>
<feature type="disulfide bond" evidence="1">
    <location>
        <begin position="64"/>
        <end position="79"/>
    </location>
</feature>
<evidence type="ECO:0000256" key="2">
    <source>
        <dbReference type="SAM" id="MobiDB-lite"/>
    </source>
</evidence>
<feature type="compositionally biased region" description="Low complexity" evidence="2">
    <location>
        <begin position="135"/>
        <end position="155"/>
    </location>
</feature>
<name>A0A7M7P0V1_STRPU</name>
<dbReference type="SUPFAM" id="SSF47986">
    <property type="entry name" value="DEATH domain"/>
    <property type="match status" value="1"/>
</dbReference>
<evidence type="ECO:0000256" key="1">
    <source>
        <dbReference type="PROSITE-ProRule" id="PRU00206"/>
    </source>
</evidence>
<keyword evidence="6" id="KW-1185">Reference proteome</keyword>
<keyword evidence="3" id="KW-0812">Transmembrane</keyword>
<feature type="compositionally biased region" description="Polar residues" evidence="2">
    <location>
        <begin position="528"/>
        <end position="552"/>
    </location>
</feature>
<feature type="transmembrane region" description="Helical" evidence="3">
    <location>
        <begin position="173"/>
        <end position="196"/>
    </location>
</feature>
<reference evidence="5" key="2">
    <citation type="submission" date="2021-01" db="UniProtKB">
        <authorList>
            <consortium name="EnsemblMetazoa"/>
        </authorList>
    </citation>
    <scope>IDENTIFICATION</scope>
</reference>
<dbReference type="KEGG" id="spu:100887924"/>
<feature type="disulfide bond" evidence="1">
    <location>
        <begin position="85"/>
        <end position="103"/>
    </location>
</feature>
<evidence type="ECO:0000313" key="6">
    <source>
        <dbReference type="Proteomes" id="UP000007110"/>
    </source>
</evidence>
<dbReference type="CDD" id="cd00185">
    <property type="entry name" value="TNFRSF"/>
    <property type="match status" value="1"/>
</dbReference>
<dbReference type="AlphaFoldDB" id="A0A7M7P0V1"/>
<feature type="compositionally biased region" description="Low complexity" evidence="2">
    <location>
        <begin position="565"/>
        <end position="592"/>
    </location>
</feature>
<organism evidence="5 6">
    <name type="scientific">Strongylocentrotus purpuratus</name>
    <name type="common">Purple sea urchin</name>
    <dbReference type="NCBI Taxonomy" id="7668"/>
    <lineage>
        <taxon>Eukaryota</taxon>
        <taxon>Metazoa</taxon>
        <taxon>Echinodermata</taxon>
        <taxon>Eleutherozoa</taxon>
        <taxon>Echinozoa</taxon>
        <taxon>Echinoidea</taxon>
        <taxon>Euechinoidea</taxon>
        <taxon>Echinacea</taxon>
        <taxon>Camarodonta</taxon>
        <taxon>Echinidea</taxon>
        <taxon>Strongylocentrotidae</taxon>
        <taxon>Strongylocentrotus</taxon>
    </lineage>
</organism>
<protein>
    <recommendedName>
        <fullName evidence="4">TNFR-Cys domain-containing protein</fullName>
    </recommendedName>
</protein>
<keyword evidence="3" id="KW-1133">Transmembrane helix</keyword>
<dbReference type="EnsemblMetazoa" id="XM_030987658">
    <property type="protein sequence ID" value="XP_030843518"/>
    <property type="gene ID" value="LOC100887924"/>
</dbReference>
<dbReference type="SMART" id="SM00208">
    <property type="entry name" value="TNFR"/>
    <property type="match status" value="1"/>
</dbReference>
<evidence type="ECO:0000256" key="3">
    <source>
        <dbReference type="SAM" id="Phobius"/>
    </source>
</evidence>
<dbReference type="OrthoDB" id="6158909at2759"/>
<dbReference type="InterPro" id="IPR001368">
    <property type="entry name" value="TNFR/NGFR_Cys_rich_reg"/>
</dbReference>
<evidence type="ECO:0000313" key="5">
    <source>
        <dbReference type="EnsemblMetazoa" id="XP_030843518"/>
    </source>
</evidence>
<keyword evidence="3" id="KW-0472">Membrane</keyword>
<dbReference type="PROSITE" id="PS00652">
    <property type="entry name" value="TNFR_NGFR_1"/>
    <property type="match status" value="1"/>
</dbReference>
<feature type="region of interest" description="Disordered" evidence="2">
    <location>
        <begin position="106"/>
        <end position="159"/>
    </location>
</feature>
<feature type="compositionally biased region" description="Basic and acidic residues" evidence="2">
    <location>
        <begin position="400"/>
        <end position="415"/>
    </location>
</feature>
<proteinExistence type="predicted"/>
<dbReference type="InParanoid" id="A0A7M7P0V1"/>
<dbReference type="InterPro" id="IPR011029">
    <property type="entry name" value="DEATH-like_dom_sf"/>
</dbReference>
<feature type="compositionally biased region" description="Gly residues" evidence="2">
    <location>
        <begin position="681"/>
        <end position="710"/>
    </location>
</feature>
<feature type="compositionally biased region" description="Basic and acidic residues" evidence="2">
    <location>
        <begin position="319"/>
        <end position="334"/>
    </location>
</feature>
<dbReference type="OMA" id="HEICHIR"/>
<accession>A0A7M7P0V1</accession>
<feature type="compositionally biased region" description="Low complexity" evidence="2">
    <location>
        <begin position="368"/>
        <end position="396"/>
    </location>
</feature>
<keyword evidence="1" id="KW-1015">Disulfide bond</keyword>
<feature type="region of interest" description="Disordered" evidence="2">
    <location>
        <begin position="263"/>
        <end position="426"/>
    </location>
</feature>
<feature type="compositionally biased region" description="Low complexity" evidence="2">
    <location>
        <begin position="615"/>
        <end position="680"/>
    </location>
</feature>
<dbReference type="GeneID" id="100887924"/>
<feature type="repeat" description="TNFR-Cys" evidence="1">
    <location>
        <begin position="63"/>
        <end position="103"/>
    </location>
</feature>
<dbReference type="PROSITE" id="PS50050">
    <property type="entry name" value="TNFR_NGFR_2"/>
    <property type="match status" value="1"/>
</dbReference>
<feature type="compositionally biased region" description="Low complexity" evidence="2">
    <location>
        <begin position="711"/>
        <end position="756"/>
    </location>
</feature>
<dbReference type="Gene3D" id="1.10.533.10">
    <property type="entry name" value="Death Domain, Fas"/>
    <property type="match status" value="1"/>
</dbReference>
<feature type="domain" description="TNFR-Cys" evidence="4">
    <location>
        <begin position="63"/>
        <end position="103"/>
    </location>
</feature>
<dbReference type="RefSeq" id="XP_030843518.1">
    <property type="nucleotide sequence ID" value="XM_030987658.1"/>
</dbReference>
<dbReference type="Gene3D" id="2.10.50.10">
    <property type="entry name" value="Tumor Necrosis Factor Receptor, subunit A, domain 2"/>
    <property type="match status" value="1"/>
</dbReference>